<evidence type="ECO:0000313" key="1">
    <source>
        <dbReference type="EMBL" id="KAG6592275.1"/>
    </source>
</evidence>
<protein>
    <submittedName>
        <fullName evidence="1">Uncharacterized protein</fullName>
    </submittedName>
</protein>
<dbReference type="AlphaFoldDB" id="A0AAV6N633"/>
<reference evidence="1 2" key="1">
    <citation type="journal article" date="2021" name="Hortic Res">
        <title>The domestication of Cucurbita argyrosperma as revealed by the genome of its wild relative.</title>
        <authorList>
            <person name="Barrera-Redondo J."/>
            <person name="Sanchez-de la Vega G."/>
            <person name="Aguirre-Liguori J.A."/>
            <person name="Castellanos-Morales G."/>
            <person name="Gutierrez-Guerrero Y.T."/>
            <person name="Aguirre-Dugua X."/>
            <person name="Aguirre-Planter E."/>
            <person name="Tenaillon M.I."/>
            <person name="Lira-Saade R."/>
            <person name="Eguiarte L.E."/>
        </authorList>
    </citation>
    <scope>NUCLEOTIDE SEQUENCE [LARGE SCALE GENOMIC DNA]</scope>
    <source>
        <strain evidence="1">JBR-2021</strain>
    </source>
</reference>
<dbReference type="PANTHER" id="PTHR31263:SF0">
    <property type="entry name" value="CELLULASE FAMILY PROTEIN (AFU_ORTHOLOGUE AFUA_5G14560)"/>
    <property type="match status" value="1"/>
</dbReference>
<name>A0AAV6N633_9ROSI</name>
<keyword evidence="2" id="KW-1185">Reference proteome</keyword>
<accession>A0AAV6N633</accession>
<sequence>MSCFLARIAGKDIDWVLWAFQGIYMYRRCHEDPDESFGVMDHSWTKDSTPSLKQMLPLIKRGNVSNPRTKEELNSAIVPLRSNGTLVEMEVPMKLLSIGQGLKSVRYGKAPVVSDECSGDGSNWTVASKANLQLANKIGEDNFCLEKESDTIVVVKKCICFRDEGSCTDDPQPQWFKLVPTNVA</sequence>
<dbReference type="EMBL" id="JAGKQH010000009">
    <property type="protein sequence ID" value="KAG6592275.1"/>
    <property type="molecule type" value="Genomic_DNA"/>
</dbReference>
<feature type="non-terminal residue" evidence="1">
    <location>
        <position position="1"/>
    </location>
</feature>
<gene>
    <name evidence="1" type="ORF">SDJN03_14621</name>
</gene>
<dbReference type="Proteomes" id="UP000685013">
    <property type="component" value="Chromosome 9"/>
</dbReference>
<dbReference type="PANTHER" id="PTHR31263">
    <property type="entry name" value="CELLULASE FAMILY PROTEIN (AFU_ORTHOLOGUE AFUA_5G14560)"/>
    <property type="match status" value="1"/>
</dbReference>
<organism evidence="1 2">
    <name type="scientific">Cucurbita argyrosperma subsp. sororia</name>
    <dbReference type="NCBI Taxonomy" id="37648"/>
    <lineage>
        <taxon>Eukaryota</taxon>
        <taxon>Viridiplantae</taxon>
        <taxon>Streptophyta</taxon>
        <taxon>Embryophyta</taxon>
        <taxon>Tracheophyta</taxon>
        <taxon>Spermatophyta</taxon>
        <taxon>Magnoliopsida</taxon>
        <taxon>eudicotyledons</taxon>
        <taxon>Gunneridae</taxon>
        <taxon>Pentapetalae</taxon>
        <taxon>rosids</taxon>
        <taxon>fabids</taxon>
        <taxon>Cucurbitales</taxon>
        <taxon>Cucurbitaceae</taxon>
        <taxon>Cucurbiteae</taxon>
        <taxon>Cucurbita</taxon>
    </lineage>
</organism>
<evidence type="ECO:0000313" key="2">
    <source>
        <dbReference type="Proteomes" id="UP000685013"/>
    </source>
</evidence>
<proteinExistence type="predicted"/>
<comment type="caution">
    <text evidence="1">The sequence shown here is derived from an EMBL/GenBank/DDBJ whole genome shotgun (WGS) entry which is preliminary data.</text>
</comment>